<sequence length="122" mass="14035">MAKKKDTLKDLNDFMKNQSTDSKSEDQDYLSKKPTQLAEVEALKDEIKKMDELAEGSLSENEIASFIQKVADAHNISSRQVLYRVCEKVLEDVKDREAADIMLENMVLYLKHQDLLLEKLKS</sequence>
<evidence type="ECO:0000313" key="3">
    <source>
        <dbReference type="Proteomes" id="UP001244443"/>
    </source>
</evidence>
<evidence type="ECO:0000256" key="1">
    <source>
        <dbReference type="SAM" id="MobiDB-lite"/>
    </source>
</evidence>
<dbReference type="Proteomes" id="UP001244443">
    <property type="component" value="Chromosome"/>
</dbReference>
<name>A0AA49JE37_9BACT</name>
<evidence type="ECO:0000313" key="2">
    <source>
        <dbReference type="EMBL" id="WKK86496.1"/>
    </source>
</evidence>
<dbReference type="RefSeq" id="WP_302102878.1">
    <property type="nucleotide sequence ID" value="NZ_CP129970.2"/>
</dbReference>
<feature type="compositionally biased region" description="Basic and acidic residues" evidence="1">
    <location>
        <begin position="1"/>
        <end position="13"/>
    </location>
</feature>
<dbReference type="AlphaFoldDB" id="A0AA49JE37"/>
<feature type="compositionally biased region" description="Basic and acidic residues" evidence="1">
    <location>
        <begin position="22"/>
        <end position="31"/>
    </location>
</feature>
<proteinExistence type="predicted"/>
<organism evidence="2 3">
    <name type="scientific">Marivirga arenosa</name>
    <dbReference type="NCBI Taxonomy" id="3059076"/>
    <lineage>
        <taxon>Bacteria</taxon>
        <taxon>Pseudomonadati</taxon>
        <taxon>Bacteroidota</taxon>
        <taxon>Cytophagia</taxon>
        <taxon>Cytophagales</taxon>
        <taxon>Marivirgaceae</taxon>
        <taxon>Marivirga</taxon>
    </lineage>
</organism>
<protein>
    <submittedName>
        <fullName evidence="2">Uncharacterized protein</fullName>
    </submittedName>
</protein>
<feature type="region of interest" description="Disordered" evidence="1">
    <location>
        <begin position="1"/>
        <end position="33"/>
    </location>
</feature>
<reference evidence="2" key="1">
    <citation type="submission" date="2023-08" db="EMBL/GenBank/DDBJ databases">
        <title>Comparative genomics and taxonomic characterization of three novel marine species of genus Marivirga.</title>
        <authorList>
            <person name="Muhammad N."/>
            <person name="Kim S.-G."/>
        </authorList>
    </citation>
    <scope>NUCLEOTIDE SEQUENCE [LARGE SCALE GENOMIC DNA]</scope>
    <source>
        <strain evidence="2">ABR2-2</strain>
    </source>
</reference>
<gene>
    <name evidence="2" type="ORF">QYS48_06035</name>
</gene>
<dbReference type="EMBL" id="CP129970">
    <property type="protein sequence ID" value="WKK86496.1"/>
    <property type="molecule type" value="Genomic_DNA"/>
</dbReference>
<keyword evidence="3" id="KW-1185">Reference proteome</keyword>
<accession>A0AA49JE37</accession>